<keyword evidence="3 5" id="KW-0413">Isomerase</keyword>
<dbReference type="HAMAP" id="MF_00171">
    <property type="entry name" value="TruA"/>
    <property type="match status" value="1"/>
</dbReference>
<dbReference type="PANTHER" id="PTHR11142:SF0">
    <property type="entry name" value="TRNA PSEUDOURIDINE SYNTHASE-LIKE 1"/>
    <property type="match status" value="1"/>
</dbReference>
<dbReference type="SUPFAM" id="SSF55120">
    <property type="entry name" value="Pseudouridine synthase"/>
    <property type="match status" value="1"/>
</dbReference>
<dbReference type="PANTHER" id="PTHR11142">
    <property type="entry name" value="PSEUDOURIDYLATE SYNTHASE"/>
    <property type="match status" value="1"/>
</dbReference>
<name>A0A3B0QLB8_9ZZZZ</name>
<sequence length="250" mass="28664">MRYFIELSYNGKAYHGWQNQPNAISVQEVLEKALTTLLKQKIGIVGAGRTDAGVHAMQMFAHFDISNEIDFEKLKYNLNSFLPKDIAIHNIFKVNDDAHARFDAISRTYIYRISLTKNVFTFNDTYCFKQTLDINKMNEATKILLEYKNFKCFSRSNTDVKTYNCEIMNAAWVIENDELVFTIKANRFLRNMVRAIVGTMIEIGTGKMKVAQLRDVIKSEDRSQAGASVPGHALYLLKIEYPKHIKALNG</sequence>
<dbReference type="GO" id="GO:0003723">
    <property type="term" value="F:RNA binding"/>
    <property type="evidence" value="ECO:0007669"/>
    <property type="project" value="InterPro"/>
</dbReference>
<dbReference type="Gene3D" id="3.30.70.580">
    <property type="entry name" value="Pseudouridine synthase I, catalytic domain, N-terminal subdomain"/>
    <property type="match status" value="1"/>
</dbReference>
<organism evidence="5">
    <name type="scientific">hydrothermal vent metagenome</name>
    <dbReference type="NCBI Taxonomy" id="652676"/>
    <lineage>
        <taxon>unclassified sequences</taxon>
        <taxon>metagenomes</taxon>
        <taxon>ecological metagenomes</taxon>
    </lineage>
</organism>
<dbReference type="GO" id="GO:0031119">
    <property type="term" value="P:tRNA pseudouridine synthesis"/>
    <property type="evidence" value="ECO:0007669"/>
    <property type="project" value="TreeGrafter"/>
</dbReference>
<evidence type="ECO:0000313" key="5">
    <source>
        <dbReference type="EMBL" id="VAV82604.1"/>
    </source>
</evidence>
<evidence type="ECO:0000256" key="3">
    <source>
        <dbReference type="ARBA" id="ARBA00023235"/>
    </source>
</evidence>
<evidence type="ECO:0000256" key="1">
    <source>
        <dbReference type="ARBA" id="ARBA00009375"/>
    </source>
</evidence>
<dbReference type="Gene3D" id="3.30.70.660">
    <property type="entry name" value="Pseudouridine synthase I, catalytic domain, C-terminal subdomain"/>
    <property type="match status" value="1"/>
</dbReference>
<gene>
    <name evidence="5" type="ORF">MNBD_BACTEROID02-1914</name>
</gene>
<dbReference type="CDD" id="cd02570">
    <property type="entry name" value="PseudoU_synth_EcTruA"/>
    <property type="match status" value="1"/>
</dbReference>
<dbReference type="InterPro" id="IPR001406">
    <property type="entry name" value="PsdUridine_synth_TruA"/>
</dbReference>
<dbReference type="InterPro" id="IPR020095">
    <property type="entry name" value="PsdUridine_synth_TruA_C"/>
</dbReference>
<dbReference type="InterPro" id="IPR020094">
    <property type="entry name" value="TruA/RsuA/RluB/E/F_N"/>
</dbReference>
<dbReference type="AlphaFoldDB" id="A0A3B0QLB8"/>
<dbReference type="InterPro" id="IPR020097">
    <property type="entry name" value="PsdUridine_synth_TruA_a/b_dom"/>
</dbReference>
<dbReference type="FunFam" id="3.30.70.580:FF:000001">
    <property type="entry name" value="tRNA pseudouridine synthase A"/>
    <property type="match status" value="1"/>
</dbReference>
<dbReference type="NCBIfam" id="TIGR00071">
    <property type="entry name" value="hisT_truA"/>
    <property type="match status" value="1"/>
</dbReference>
<protein>
    <submittedName>
        <fullName evidence="5">tRNA pseudouridine(38-40) synthase</fullName>
        <ecNumber evidence="5">5.4.99.12</ecNumber>
    </submittedName>
</protein>
<evidence type="ECO:0000259" key="4">
    <source>
        <dbReference type="Pfam" id="PF01416"/>
    </source>
</evidence>
<reference evidence="5" key="1">
    <citation type="submission" date="2018-06" db="EMBL/GenBank/DDBJ databases">
        <authorList>
            <person name="Zhirakovskaya E."/>
        </authorList>
    </citation>
    <scope>NUCLEOTIDE SEQUENCE</scope>
</reference>
<keyword evidence="2" id="KW-0819">tRNA processing</keyword>
<dbReference type="EC" id="5.4.99.12" evidence="5"/>
<dbReference type="PIRSF" id="PIRSF001430">
    <property type="entry name" value="tRNA_psdUrid_synth"/>
    <property type="match status" value="1"/>
</dbReference>
<dbReference type="InterPro" id="IPR020103">
    <property type="entry name" value="PsdUridine_synth_cat_dom_sf"/>
</dbReference>
<feature type="domain" description="Pseudouridine synthase I TruA alpha/beta" evidence="4">
    <location>
        <begin position="148"/>
        <end position="242"/>
    </location>
</feature>
<accession>A0A3B0QLB8</accession>
<evidence type="ECO:0000256" key="2">
    <source>
        <dbReference type="ARBA" id="ARBA00022694"/>
    </source>
</evidence>
<feature type="domain" description="Pseudouridine synthase I TruA alpha/beta" evidence="4">
    <location>
        <begin position="8"/>
        <end position="103"/>
    </location>
</feature>
<dbReference type="EMBL" id="UOEB01000014">
    <property type="protein sequence ID" value="VAV82604.1"/>
    <property type="molecule type" value="Genomic_DNA"/>
</dbReference>
<proteinExistence type="inferred from homology"/>
<dbReference type="Pfam" id="PF01416">
    <property type="entry name" value="PseudoU_synth_1"/>
    <property type="match status" value="2"/>
</dbReference>
<dbReference type="GO" id="GO:0160147">
    <property type="term" value="F:tRNA pseudouridine(38-40) synthase activity"/>
    <property type="evidence" value="ECO:0007669"/>
    <property type="project" value="UniProtKB-EC"/>
</dbReference>
<comment type="similarity">
    <text evidence="1">Belongs to the tRNA pseudouridine synthase TruA family.</text>
</comment>